<dbReference type="SUPFAM" id="SSF141734">
    <property type="entry name" value="HisI-like"/>
    <property type="match status" value="1"/>
</dbReference>
<keyword evidence="10 11" id="KW-0368">Histidine biosynthesis</keyword>
<dbReference type="FunFam" id="3.10.20.810:FF:000001">
    <property type="entry name" value="Histidine biosynthesis bifunctional protein HisIE"/>
    <property type="match status" value="1"/>
</dbReference>
<dbReference type="GO" id="GO:0008270">
    <property type="term" value="F:zinc ion binding"/>
    <property type="evidence" value="ECO:0007669"/>
    <property type="project" value="UniProtKB-UniRule"/>
</dbReference>
<dbReference type="UniPathway" id="UPA00031">
    <property type="reaction ID" value="UER00008"/>
</dbReference>
<evidence type="ECO:0000256" key="7">
    <source>
        <dbReference type="ARBA" id="ARBA00022490"/>
    </source>
</evidence>
<dbReference type="GO" id="GO:0000105">
    <property type="term" value="P:L-histidine biosynthetic process"/>
    <property type="evidence" value="ECO:0007669"/>
    <property type="project" value="UniProtKB-UniRule"/>
</dbReference>
<proteinExistence type="inferred from homology"/>
<feature type="binding site" evidence="11">
    <location>
        <position position="77"/>
    </location>
    <ligand>
        <name>Zn(2+)</name>
        <dbReference type="ChEBI" id="CHEBI:29105"/>
        <note>ligand shared between dimeric partners</note>
    </ligand>
</feature>
<evidence type="ECO:0000313" key="14">
    <source>
        <dbReference type="Proteomes" id="UP000316360"/>
    </source>
</evidence>
<keyword evidence="11" id="KW-0862">Zinc</keyword>
<dbReference type="Pfam" id="PF01502">
    <property type="entry name" value="PRA-CH"/>
    <property type="match status" value="1"/>
</dbReference>
<dbReference type="GO" id="GO:0005737">
    <property type="term" value="C:cytoplasm"/>
    <property type="evidence" value="ECO:0007669"/>
    <property type="project" value="UniProtKB-SubCell"/>
</dbReference>
<accession>A0A523RPR9</accession>
<evidence type="ECO:0000259" key="12">
    <source>
        <dbReference type="Pfam" id="PF01502"/>
    </source>
</evidence>
<organism evidence="13 14">
    <name type="scientific">Aerophobetes bacterium</name>
    <dbReference type="NCBI Taxonomy" id="2030807"/>
    <lineage>
        <taxon>Bacteria</taxon>
        <taxon>Candidatus Aerophobota</taxon>
    </lineage>
</organism>
<evidence type="ECO:0000256" key="4">
    <source>
        <dbReference type="ARBA" id="ARBA00005204"/>
    </source>
</evidence>
<feature type="binding site" evidence="11">
    <location>
        <position position="78"/>
    </location>
    <ligand>
        <name>Mg(2+)</name>
        <dbReference type="ChEBI" id="CHEBI:18420"/>
    </ligand>
</feature>
<dbReference type="InterPro" id="IPR038019">
    <property type="entry name" value="PRib_AMP_CycHydrolase_sf"/>
</dbReference>
<comment type="pathway">
    <text evidence="4">Amino-acid biosynthesis; L-histidine biosynthesis; L-histidine from 5-phospho-alpha-D-ribose 1-diphosphate: step 2/9.</text>
</comment>
<evidence type="ECO:0000256" key="8">
    <source>
        <dbReference type="ARBA" id="ARBA00022605"/>
    </source>
</evidence>
<evidence type="ECO:0000313" key="13">
    <source>
        <dbReference type="EMBL" id="TET07768.1"/>
    </source>
</evidence>
<dbReference type="PANTHER" id="PTHR42945:SF1">
    <property type="entry name" value="HISTIDINE BIOSYNTHESIS BIFUNCTIONAL PROTEIN HIS7"/>
    <property type="match status" value="1"/>
</dbReference>
<dbReference type="Proteomes" id="UP000316360">
    <property type="component" value="Unassembled WGS sequence"/>
</dbReference>
<comment type="subunit">
    <text evidence="11">Homodimer.</text>
</comment>
<comment type="catalytic activity">
    <reaction evidence="2">
        <text>1-(5-phospho-beta-D-ribosyl)-ATP + H2O = 1-(5-phospho-beta-D-ribosyl)-5'-AMP + diphosphate + H(+)</text>
        <dbReference type="Rhea" id="RHEA:22828"/>
        <dbReference type="ChEBI" id="CHEBI:15377"/>
        <dbReference type="ChEBI" id="CHEBI:15378"/>
        <dbReference type="ChEBI" id="CHEBI:33019"/>
        <dbReference type="ChEBI" id="CHEBI:59457"/>
        <dbReference type="ChEBI" id="CHEBI:73183"/>
        <dbReference type="EC" id="3.6.1.31"/>
    </reaction>
</comment>
<dbReference type="NCBIfam" id="NF000768">
    <property type="entry name" value="PRK00051.1"/>
    <property type="match status" value="1"/>
</dbReference>
<feature type="domain" description="Phosphoribosyl-AMP cyclohydrolase" evidence="12">
    <location>
        <begin position="29"/>
        <end position="102"/>
    </location>
</feature>
<keyword evidence="8 11" id="KW-0028">Amino-acid biosynthesis</keyword>
<evidence type="ECO:0000256" key="5">
    <source>
        <dbReference type="ARBA" id="ARBA00007731"/>
    </source>
</evidence>
<dbReference type="EMBL" id="SOKJ01000403">
    <property type="protein sequence ID" value="TET07768.1"/>
    <property type="molecule type" value="Genomic_DNA"/>
</dbReference>
<comment type="cofactor">
    <cofactor evidence="11">
        <name>Zn(2+)</name>
        <dbReference type="ChEBI" id="CHEBI:29105"/>
    </cofactor>
    <text evidence="11">Binds 1 zinc ion per subunit.</text>
</comment>
<evidence type="ECO:0000256" key="11">
    <source>
        <dbReference type="HAMAP-Rule" id="MF_01021"/>
    </source>
</evidence>
<feature type="binding site" evidence="11">
    <location>
        <position position="100"/>
    </location>
    <ligand>
        <name>Zn(2+)</name>
        <dbReference type="ChEBI" id="CHEBI:29105"/>
        <note>ligand shared between dimeric partners</note>
    </ligand>
</feature>
<comment type="caution">
    <text evidence="13">The sequence shown here is derived from an EMBL/GenBank/DDBJ whole genome shotgun (WGS) entry which is preliminary data.</text>
</comment>
<comment type="cofactor">
    <cofactor evidence="11">
        <name>Mg(2+)</name>
        <dbReference type="ChEBI" id="CHEBI:18420"/>
    </cofactor>
    <text evidence="11">Binds 1 Mg(2+) ion per subunit.</text>
</comment>
<keyword evidence="7 11" id="KW-0963">Cytoplasm</keyword>
<comment type="similarity">
    <text evidence="5">In the C-terminal section; belongs to the PRA-PH family.</text>
</comment>
<dbReference type="HAMAP" id="MF_01021">
    <property type="entry name" value="HisI"/>
    <property type="match status" value="1"/>
</dbReference>
<dbReference type="GO" id="GO:0004636">
    <property type="term" value="F:phosphoribosyl-ATP diphosphatase activity"/>
    <property type="evidence" value="ECO:0007669"/>
    <property type="project" value="UniProtKB-EC"/>
</dbReference>
<dbReference type="InterPro" id="IPR002496">
    <property type="entry name" value="PRib_AMP_CycHydrolase_dom"/>
</dbReference>
<protein>
    <recommendedName>
        <fullName evidence="11">Phosphoribosyl-AMP cyclohydrolase</fullName>
        <shortName evidence="11">PRA-CH</shortName>
        <ecNumber evidence="11">3.5.4.19</ecNumber>
    </recommendedName>
</protein>
<dbReference type="AlphaFoldDB" id="A0A523RPR9"/>
<reference evidence="13 14" key="1">
    <citation type="submission" date="2019-03" db="EMBL/GenBank/DDBJ databases">
        <title>Metabolic potential of uncultured bacteria and archaea associated with petroleum seepage in deep-sea sediments.</title>
        <authorList>
            <person name="Dong X."/>
            <person name="Hubert C."/>
        </authorList>
    </citation>
    <scope>NUCLEOTIDE SEQUENCE [LARGE SCALE GENOMIC DNA]</scope>
    <source>
        <strain evidence="13">E44_bin7</strain>
    </source>
</reference>
<dbReference type="PANTHER" id="PTHR42945">
    <property type="entry name" value="HISTIDINE BIOSYNTHESIS BIFUNCTIONAL PROTEIN"/>
    <property type="match status" value="1"/>
</dbReference>
<dbReference type="GO" id="GO:0004635">
    <property type="term" value="F:phosphoribosyl-AMP cyclohydrolase activity"/>
    <property type="evidence" value="ECO:0007669"/>
    <property type="project" value="UniProtKB-UniRule"/>
</dbReference>
<evidence type="ECO:0000256" key="1">
    <source>
        <dbReference type="ARBA" id="ARBA00000024"/>
    </source>
</evidence>
<keyword evidence="9 11" id="KW-0378">Hydrolase</keyword>
<dbReference type="InterPro" id="IPR026660">
    <property type="entry name" value="PRA-CH"/>
</dbReference>
<name>A0A523RPR9_UNCAE</name>
<keyword evidence="11" id="KW-0479">Metal-binding</keyword>
<evidence type="ECO:0000256" key="10">
    <source>
        <dbReference type="ARBA" id="ARBA00023102"/>
    </source>
</evidence>
<dbReference type="GO" id="GO:0000287">
    <property type="term" value="F:magnesium ion binding"/>
    <property type="evidence" value="ECO:0007669"/>
    <property type="project" value="UniProtKB-UniRule"/>
</dbReference>
<feature type="binding site" evidence="11">
    <location>
        <position position="80"/>
    </location>
    <ligand>
        <name>Mg(2+)</name>
        <dbReference type="ChEBI" id="CHEBI:18420"/>
    </ligand>
</feature>
<comment type="subcellular location">
    <subcellularLocation>
        <location evidence="11">Cytoplasm</location>
    </subcellularLocation>
</comment>
<evidence type="ECO:0000256" key="3">
    <source>
        <dbReference type="ARBA" id="ARBA00005169"/>
    </source>
</evidence>
<evidence type="ECO:0000256" key="9">
    <source>
        <dbReference type="ARBA" id="ARBA00022801"/>
    </source>
</evidence>
<evidence type="ECO:0000256" key="2">
    <source>
        <dbReference type="ARBA" id="ARBA00001460"/>
    </source>
</evidence>
<gene>
    <name evidence="11 13" type="primary">hisI</name>
    <name evidence="13" type="ORF">E3J84_07010</name>
</gene>
<dbReference type="Gene3D" id="3.10.20.810">
    <property type="entry name" value="Phosphoribosyl-AMP cyclohydrolase"/>
    <property type="match status" value="1"/>
</dbReference>
<comment type="similarity">
    <text evidence="6">In the N-terminal section; belongs to the PRA-CH family.</text>
</comment>
<dbReference type="EC" id="3.5.4.19" evidence="11"/>
<comment type="similarity">
    <text evidence="11">Belongs to the PRA-CH family.</text>
</comment>
<feature type="binding site" evidence="11">
    <location>
        <position position="76"/>
    </location>
    <ligand>
        <name>Mg(2+)</name>
        <dbReference type="ChEBI" id="CHEBI:18420"/>
    </ligand>
</feature>
<comment type="catalytic activity">
    <reaction evidence="1 11">
        <text>1-(5-phospho-beta-D-ribosyl)-5'-AMP + H2O = 1-(5-phospho-beta-D-ribosyl)-5-[(5-phospho-beta-D-ribosylamino)methylideneamino]imidazole-4-carboxamide</text>
        <dbReference type="Rhea" id="RHEA:20049"/>
        <dbReference type="ChEBI" id="CHEBI:15377"/>
        <dbReference type="ChEBI" id="CHEBI:58435"/>
        <dbReference type="ChEBI" id="CHEBI:59457"/>
        <dbReference type="EC" id="3.5.4.19"/>
    </reaction>
</comment>
<sequence>MEFLEKIAFNRQGLVPVIVQDIKTDEVLMMAWMNKEALEKTVNTGKVHFWSRSRKKLWIKGEISGHYQLVREIRIDCDEDTLLIKVEQIKAACHKGYKSCFFRKINKKGKLELIGEKVFEPGKVYK</sequence>
<comment type="pathway">
    <text evidence="3 11">Amino-acid biosynthesis; L-histidine biosynthesis; L-histidine from 5-phospho-alpha-D-ribose 1-diphosphate: step 3/9.</text>
</comment>
<comment type="function">
    <text evidence="11">Catalyzes the hydrolysis of the adenine ring of phosphoribosyl-AMP.</text>
</comment>
<keyword evidence="11" id="KW-0460">Magnesium</keyword>
<evidence type="ECO:0000256" key="6">
    <source>
        <dbReference type="ARBA" id="ARBA00008299"/>
    </source>
</evidence>
<feature type="binding site" evidence="11">
    <location>
        <position position="93"/>
    </location>
    <ligand>
        <name>Zn(2+)</name>
        <dbReference type="ChEBI" id="CHEBI:29105"/>
        <note>ligand shared between dimeric partners</note>
    </ligand>
</feature>